<keyword evidence="3" id="KW-1185">Reference proteome</keyword>
<dbReference type="InterPro" id="IPR003346">
    <property type="entry name" value="Transposase_20"/>
</dbReference>
<dbReference type="PANTHER" id="PTHR33055">
    <property type="entry name" value="TRANSPOSASE FOR INSERTION SEQUENCE ELEMENT IS1111A"/>
    <property type="match status" value="1"/>
</dbReference>
<dbReference type="InterPro" id="IPR047650">
    <property type="entry name" value="Transpos_IS110"/>
</dbReference>
<feature type="domain" description="Transposase IS116/IS110/IS902 C-terminal" evidence="1">
    <location>
        <begin position="28"/>
        <end position="88"/>
    </location>
</feature>
<dbReference type="OrthoDB" id="5289737at2"/>
<dbReference type="Pfam" id="PF02371">
    <property type="entry name" value="Transposase_20"/>
    <property type="match status" value="1"/>
</dbReference>
<evidence type="ECO:0000313" key="2">
    <source>
        <dbReference type="EMBL" id="RCV88727.1"/>
    </source>
</evidence>
<evidence type="ECO:0000313" key="3">
    <source>
        <dbReference type="Proteomes" id="UP000253204"/>
    </source>
</evidence>
<accession>A0A368TWX1</accession>
<organism evidence="2 3">
    <name type="scientific">Vreelandella rituensis</name>
    <dbReference type="NCBI Taxonomy" id="2282306"/>
    <lineage>
        <taxon>Bacteria</taxon>
        <taxon>Pseudomonadati</taxon>
        <taxon>Pseudomonadota</taxon>
        <taxon>Gammaproteobacteria</taxon>
        <taxon>Oceanospirillales</taxon>
        <taxon>Halomonadaceae</taxon>
        <taxon>Vreelandella</taxon>
    </lineage>
</organism>
<name>A0A368TWX1_9GAMM</name>
<comment type="caution">
    <text evidence="2">The sequence shown here is derived from an EMBL/GenBank/DDBJ whole genome shotgun (WGS) entry which is preliminary data.</text>
</comment>
<dbReference type="RefSeq" id="WP_114487562.1">
    <property type="nucleotide sequence ID" value="NZ_QPIJ01000037.1"/>
</dbReference>
<dbReference type="GO" id="GO:0004803">
    <property type="term" value="F:transposase activity"/>
    <property type="evidence" value="ECO:0007669"/>
    <property type="project" value="InterPro"/>
</dbReference>
<reference evidence="2 3" key="1">
    <citation type="submission" date="2018-07" db="EMBL/GenBank/DDBJ databases">
        <title>Halomonas rutogse sp. nov., isolated from Lake TangqianCo on Tibetan Plateau.</title>
        <authorList>
            <person name="Lu H."/>
            <person name="Xing P."/>
            <person name="Wu Q."/>
        </authorList>
    </citation>
    <scope>NUCLEOTIDE SEQUENCE [LARGE SCALE GENOMIC DNA]</scope>
    <source>
        <strain evidence="2 3">TQ8S</strain>
    </source>
</reference>
<gene>
    <name evidence="2" type="ORF">DU506_14180</name>
</gene>
<evidence type="ECO:0000259" key="1">
    <source>
        <dbReference type="Pfam" id="PF02371"/>
    </source>
</evidence>
<dbReference type="Proteomes" id="UP000253204">
    <property type="component" value="Unassembled WGS sequence"/>
</dbReference>
<dbReference type="GO" id="GO:0006313">
    <property type="term" value="P:DNA transposition"/>
    <property type="evidence" value="ECO:0007669"/>
    <property type="project" value="InterPro"/>
</dbReference>
<dbReference type="PANTHER" id="PTHR33055:SF3">
    <property type="entry name" value="PUTATIVE TRANSPOSASE FOR IS117-RELATED"/>
    <property type="match status" value="1"/>
</dbReference>
<dbReference type="EMBL" id="QPIJ01000037">
    <property type="protein sequence ID" value="RCV88727.1"/>
    <property type="molecule type" value="Genomic_DNA"/>
</dbReference>
<proteinExistence type="predicted"/>
<dbReference type="GO" id="GO:0003677">
    <property type="term" value="F:DNA binding"/>
    <property type="evidence" value="ECO:0007669"/>
    <property type="project" value="InterPro"/>
</dbReference>
<protein>
    <submittedName>
        <fullName evidence="2">IS110 family transposase</fullName>
    </submittedName>
</protein>
<dbReference type="AlphaFoldDB" id="A0A368TWX1"/>
<sequence length="122" mass="13607">MEELEQLNNRLLDLDQQVEQVSRAFAPCRQLMAIEGIGIISATQLYSALGDGRAFQNGRQASAYIGLTPKQYSSGGSATMRGIGRTGQGYRSWQMGARIYCSDYCQALDVWYEAKTLESDYF</sequence>